<keyword evidence="1" id="KW-0813">Transport</keyword>
<proteinExistence type="predicted"/>
<dbReference type="InterPro" id="IPR003593">
    <property type="entry name" value="AAA+_ATPase"/>
</dbReference>
<evidence type="ECO:0000256" key="1">
    <source>
        <dbReference type="ARBA" id="ARBA00022448"/>
    </source>
</evidence>
<dbReference type="PROSITE" id="PS50893">
    <property type="entry name" value="ABC_TRANSPORTER_2"/>
    <property type="match status" value="1"/>
</dbReference>
<dbReference type="Pfam" id="PF00005">
    <property type="entry name" value="ABC_tran"/>
    <property type="match status" value="1"/>
</dbReference>
<evidence type="ECO:0000259" key="4">
    <source>
        <dbReference type="PROSITE" id="PS50893"/>
    </source>
</evidence>
<dbReference type="SMART" id="SM00382">
    <property type="entry name" value="AAA"/>
    <property type="match status" value="1"/>
</dbReference>
<gene>
    <name evidence="5" type="ORF">Ccel01_20500</name>
    <name evidence="6" type="ORF">FOG94_00475</name>
</gene>
<accession>A0AAV5P5W5</accession>
<dbReference type="Proteomes" id="UP001165168">
    <property type="component" value="Unassembled WGS sequence"/>
</dbReference>
<dbReference type="InterPro" id="IPR050166">
    <property type="entry name" value="ABC_transporter_ATP-bind"/>
</dbReference>
<sequence>MRVTVSGLGHRFPGRPWLFRGLDLDLRPGHAYALTGPSGSGKSTLLGLLAGWEAPSEGVVAREGVGRTGWVFQNPHGTPRRSAHDHVALPLLVRGLHPREADRRAADLLGRFGLGGVAQQQFRRLSGGEAQRLMLARAIASEPGLLLVDEPTAQLDLPTARTVNESLDALRSPGTIIVVATHDAATRDACSNHVDLTLHAAA</sequence>
<dbReference type="Proteomes" id="UP000319068">
    <property type="component" value="Chromosome"/>
</dbReference>
<keyword evidence="2" id="KW-0547">Nucleotide-binding</keyword>
<protein>
    <submittedName>
        <fullName evidence="5">ABC transporter ATP-binding protein</fullName>
    </submittedName>
    <submittedName>
        <fullName evidence="6">ATP-binding cassette domain-containing protein</fullName>
    </submittedName>
</protein>
<organism evidence="5 8">
    <name type="scientific">Cellulosimicrobium cellulans</name>
    <name type="common">Arthrobacter luteus</name>
    <dbReference type="NCBI Taxonomy" id="1710"/>
    <lineage>
        <taxon>Bacteria</taxon>
        <taxon>Bacillati</taxon>
        <taxon>Actinomycetota</taxon>
        <taxon>Actinomycetes</taxon>
        <taxon>Micrococcales</taxon>
        <taxon>Promicromonosporaceae</taxon>
        <taxon>Cellulosimicrobium</taxon>
    </lineage>
</organism>
<evidence type="ECO:0000313" key="6">
    <source>
        <dbReference type="EMBL" id="QDP73827.1"/>
    </source>
</evidence>
<dbReference type="PANTHER" id="PTHR42788">
    <property type="entry name" value="TAURINE IMPORT ATP-BINDING PROTEIN-RELATED"/>
    <property type="match status" value="1"/>
</dbReference>
<dbReference type="InterPro" id="IPR027417">
    <property type="entry name" value="P-loop_NTPase"/>
</dbReference>
<dbReference type="PROSITE" id="PS00211">
    <property type="entry name" value="ABC_TRANSPORTER_1"/>
    <property type="match status" value="1"/>
</dbReference>
<dbReference type="EMBL" id="BSTG01000002">
    <property type="protein sequence ID" value="GLY57448.1"/>
    <property type="molecule type" value="Genomic_DNA"/>
</dbReference>
<keyword evidence="7" id="KW-1185">Reference proteome</keyword>
<evidence type="ECO:0000313" key="8">
    <source>
        <dbReference type="Proteomes" id="UP001165168"/>
    </source>
</evidence>
<dbReference type="EMBL" id="CP041694">
    <property type="protein sequence ID" value="QDP73827.1"/>
    <property type="molecule type" value="Genomic_DNA"/>
</dbReference>
<evidence type="ECO:0000256" key="2">
    <source>
        <dbReference type="ARBA" id="ARBA00022741"/>
    </source>
</evidence>
<reference evidence="6 7" key="1">
    <citation type="submission" date="2019-07" db="EMBL/GenBank/DDBJ databases">
        <title>Complete Genome Sequence and Methylome Analysis of Arthrobacter luteus NEB113.</title>
        <authorList>
            <person name="Fomenkov A."/>
            <person name="Anton B.P."/>
            <person name="Vincze T."/>
            <person name="Roberts R.J."/>
        </authorList>
    </citation>
    <scope>NUCLEOTIDE SEQUENCE [LARGE SCALE GENOMIC DNA]</scope>
    <source>
        <strain evidence="6 7">NEB113</strain>
    </source>
</reference>
<evidence type="ECO:0000313" key="7">
    <source>
        <dbReference type="Proteomes" id="UP000319068"/>
    </source>
</evidence>
<evidence type="ECO:0000313" key="5">
    <source>
        <dbReference type="EMBL" id="GLY57448.1"/>
    </source>
</evidence>
<reference evidence="5" key="2">
    <citation type="submission" date="2023-03" db="EMBL/GenBank/DDBJ databases">
        <title>Cellulosimicrobium cellulans NBRC 103059.</title>
        <authorList>
            <person name="Ichikawa N."/>
            <person name="Sato H."/>
            <person name="Tonouchi N."/>
        </authorList>
    </citation>
    <scope>NUCLEOTIDE SEQUENCE</scope>
    <source>
        <strain evidence="5">NBRC 103059</strain>
    </source>
</reference>
<evidence type="ECO:0000256" key="3">
    <source>
        <dbReference type="ARBA" id="ARBA00022840"/>
    </source>
</evidence>
<dbReference type="InterPro" id="IPR003439">
    <property type="entry name" value="ABC_transporter-like_ATP-bd"/>
</dbReference>
<dbReference type="GO" id="GO:0005524">
    <property type="term" value="F:ATP binding"/>
    <property type="evidence" value="ECO:0007669"/>
    <property type="project" value="UniProtKB-KW"/>
</dbReference>
<dbReference type="AlphaFoldDB" id="A0AAV5P5W5"/>
<name>A0AAV5P5W5_CELCE</name>
<dbReference type="InterPro" id="IPR017871">
    <property type="entry name" value="ABC_transporter-like_CS"/>
</dbReference>
<dbReference type="Gene3D" id="3.40.50.300">
    <property type="entry name" value="P-loop containing nucleotide triphosphate hydrolases"/>
    <property type="match status" value="1"/>
</dbReference>
<keyword evidence="3 5" id="KW-0067">ATP-binding</keyword>
<dbReference type="PANTHER" id="PTHR42788:SF19">
    <property type="entry name" value="ALIPHATIC SULFONATES IMPORT ATP-BINDING PROTEIN SSUB 2"/>
    <property type="match status" value="1"/>
</dbReference>
<dbReference type="SUPFAM" id="SSF52540">
    <property type="entry name" value="P-loop containing nucleoside triphosphate hydrolases"/>
    <property type="match status" value="1"/>
</dbReference>
<feature type="domain" description="ABC transporter" evidence="4">
    <location>
        <begin position="3"/>
        <end position="202"/>
    </location>
</feature>
<dbReference type="GO" id="GO:0016887">
    <property type="term" value="F:ATP hydrolysis activity"/>
    <property type="evidence" value="ECO:0007669"/>
    <property type="project" value="InterPro"/>
</dbReference>